<evidence type="ECO:0000313" key="3">
    <source>
        <dbReference type="Proteomes" id="UP000184749"/>
    </source>
</evidence>
<evidence type="ECO:0000256" key="1">
    <source>
        <dbReference type="SAM" id="MobiDB-lite"/>
    </source>
</evidence>
<evidence type="ECO:0000313" key="2">
    <source>
        <dbReference type="EMBL" id="APO68036.1"/>
    </source>
</evidence>
<dbReference type="EMBL" id="CP017101">
    <property type="protein sequence ID" value="APO68036.1"/>
    <property type="molecule type" value="Genomic_DNA"/>
</dbReference>
<feature type="region of interest" description="Disordered" evidence="1">
    <location>
        <begin position="46"/>
        <end position="68"/>
    </location>
</feature>
<reference evidence="2 3" key="1">
    <citation type="submission" date="2016-09" db="EMBL/GenBank/DDBJ databases">
        <title>The complete genome sequences of Rhizobium gallicum, symbiovars gallicum and phaseoli, symbionts associated to common bean (Phaseolus vulgaris).</title>
        <authorList>
            <person name="Bustos P."/>
            <person name="Santamaria R.I."/>
            <person name="Perez-Carrascal O.M."/>
            <person name="Juarez S."/>
            <person name="Lozano L."/>
            <person name="Martinez-Flores I."/>
            <person name="Martinez-Romero E."/>
            <person name="Cevallos M."/>
            <person name="Romero D."/>
            <person name="Davila G."/>
            <person name="Gonzalez V."/>
        </authorList>
    </citation>
    <scope>NUCLEOTIDE SEQUENCE [LARGE SCALE GENOMIC DNA]</scope>
    <source>
        <strain evidence="2 3">IE4872</strain>
    </source>
</reference>
<dbReference type="Proteomes" id="UP000184749">
    <property type="component" value="Chromosome"/>
</dbReference>
<proteinExistence type="predicted"/>
<feature type="compositionally biased region" description="Acidic residues" evidence="1">
    <location>
        <begin position="47"/>
        <end position="57"/>
    </location>
</feature>
<dbReference type="AlphaFoldDB" id="A0A1L5NJE9"/>
<protein>
    <submittedName>
        <fullName evidence="2">Uncharacterized protein</fullName>
    </submittedName>
</protein>
<dbReference type="STRING" id="56730.IE4872_CH02422"/>
<gene>
    <name evidence="2" type="ORF">IE4872_CH02422</name>
</gene>
<sequence length="68" mass="7573">MAEDISGEIRLLLEQLVDRFVVKGGKAPDVIESMQRELDEMKLAYEQDPDPADDSAVLEEPSNDWPGA</sequence>
<organism evidence="2 3">
    <name type="scientific">Rhizobium gallicum</name>
    <dbReference type="NCBI Taxonomy" id="56730"/>
    <lineage>
        <taxon>Bacteria</taxon>
        <taxon>Pseudomonadati</taxon>
        <taxon>Pseudomonadota</taxon>
        <taxon>Alphaproteobacteria</taxon>
        <taxon>Hyphomicrobiales</taxon>
        <taxon>Rhizobiaceae</taxon>
        <taxon>Rhizobium/Agrobacterium group</taxon>
        <taxon>Rhizobium</taxon>
    </lineage>
</organism>
<accession>A0A1L5NJE9</accession>
<name>A0A1L5NJE9_9HYPH</name>
<dbReference type="RefSeq" id="WP_074068717.1">
    <property type="nucleotide sequence ID" value="NZ_CP017101.1"/>
</dbReference>
<dbReference type="OrthoDB" id="8302037at2"/>